<name>F7B2W0_CIOIN</name>
<dbReference type="GeneTree" id="ENSGT00390000004048"/>
<evidence type="ECO:0008006" key="4">
    <source>
        <dbReference type="Google" id="ProtNLM"/>
    </source>
</evidence>
<dbReference type="EMBL" id="EAAA01000049">
    <property type="status" value="NOT_ANNOTATED_CDS"/>
    <property type="molecule type" value="Genomic_DNA"/>
</dbReference>
<organism evidence="2 3">
    <name type="scientific">Ciona intestinalis</name>
    <name type="common">Transparent sea squirt</name>
    <name type="synonym">Ascidia intestinalis</name>
    <dbReference type="NCBI Taxonomy" id="7719"/>
    <lineage>
        <taxon>Eukaryota</taxon>
        <taxon>Metazoa</taxon>
        <taxon>Chordata</taxon>
        <taxon>Tunicata</taxon>
        <taxon>Ascidiacea</taxon>
        <taxon>Phlebobranchia</taxon>
        <taxon>Cionidae</taxon>
        <taxon>Ciona</taxon>
    </lineage>
</organism>
<feature type="signal peptide" evidence="1">
    <location>
        <begin position="1"/>
        <end position="16"/>
    </location>
</feature>
<feature type="chain" id="PRO_5003349005" description="4Fe-4S ferredoxin-type domain-containing protein" evidence="1">
    <location>
        <begin position="17"/>
        <end position="102"/>
    </location>
</feature>
<sequence length="102" mass="11633">MKIYLVLLAVIAAVNASDFGKKHNKKTRFLPEARKMLREASYKAIKFVCDRKVVHPQIFNTICKKVRRRLITGQAPVSGYKSEDCIDCEIADPVCWDACPMM</sequence>
<dbReference type="Proteomes" id="UP000008144">
    <property type="component" value="Chromosome 1"/>
</dbReference>
<accession>F7B2W0</accession>
<dbReference type="EMBL" id="EAAA01000050">
    <property type="status" value="NOT_ANNOTATED_CDS"/>
    <property type="molecule type" value="Genomic_DNA"/>
</dbReference>
<reference evidence="2" key="3">
    <citation type="submission" date="2025-08" db="UniProtKB">
        <authorList>
            <consortium name="Ensembl"/>
        </authorList>
    </citation>
    <scope>IDENTIFICATION</scope>
</reference>
<evidence type="ECO:0000313" key="2">
    <source>
        <dbReference type="Ensembl" id="ENSCINP00000005334.3"/>
    </source>
</evidence>
<protein>
    <recommendedName>
        <fullName evidence="4">4Fe-4S ferredoxin-type domain-containing protein</fullName>
    </recommendedName>
</protein>
<proteinExistence type="predicted"/>
<evidence type="ECO:0000256" key="1">
    <source>
        <dbReference type="SAM" id="SignalP"/>
    </source>
</evidence>
<evidence type="ECO:0000313" key="3">
    <source>
        <dbReference type="Proteomes" id="UP000008144"/>
    </source>
</evidence>
<dbReference type="Ensembl" id="ENSCINT00000005334.3">
    <property type="protein sequence ID" value="ENSCINP00000005334.3"/>
    <property type="gene ID" value="ENSCING00000002622.3"/>
</dbReference>
<keyword evidence="3" id="KW-1185">Reference proteome</keyword>
<reference evidence="2" key="4">
    <citation type="submission" date="2025-09" db="UniProtKB">
        <authorList>
            <consortium name="Ensembl"/>
        </authorList>
    </citation>
    <scope>IDENTIFICATION</scope>
</reference>
<dbReference type="AlphaFoldDB" id="F7B2W0"/>
<keyword evidence="1" id="KW-0732">Signal</keyword>
<reference evidence="2" key="2">
    <citation type="journal article" date="2008" name="Genome Biol.">
        <title>Improved genome assembly and evidence-based global gene model set for the chordate Ciona intestinalis: new insight into intron and operon populations.</title>
        <authorList>
            <person name="Satou Y."/>
            <person name="Mineta K."/>
            <person name="Ogasawara M."/>
            <person name="Sasakura Y."/>
            <person name="Shoguchi E."/>
            <person name="Ueno K."/>
            <person name="Yamada L."/>
            <person name="Matsumoto J."/>
            <person name="Wasserscheid J."/>
            <person name="Dewar K."/>
            <person name="Wiley G.B."/>
            <person name="Macmil S.L."/>
            <person name="Roe B.A."/>
            <person name="Zeller R.W."/>
            <person name="Hastings K.E."/>
            <person name="Lemaire P."/>
            <person name="Lindquist E."/>
            <person name="Endo T."/>
            <person name="Hotta K."/>
            <person name="Inaba K."/>
        </authorList>
    </citation>
    <scope>NUCLEOTIDE SEQUENCE [LARGE SCALE GENOMIC DNA]</scope>
    <source>
        <strain evidence="2">wild type</strain>
    </source>
</reference>
<reference evidence="3" key="1">
    <citation type="journal article" date="2002" name="Science">
        <title>The draft genome of Ciona intestinalis: insights into chordate and vertebrate origins.</title>
        <authorList>
            <person name="Dehal P."/>
            <person name="Satou Y."/>
            <person name="Campbell R.K."/>
            <person name="Chapman J."/>
            <person name="Degnan B."/>
            <person name="De Tomaso A."/>
            <person name="Davidson B."/>
            <person name="Di Gregorio A."/>
            <person name="Gelpke M."/>
            <person name="Goodstein D.M."/>
            <person name="Harafuji N."/>
            <person name="Hastings K.E."/>
            <person name="Ho I."/>
            <person name="Hotta K."/>
            <person name="Huang W."/>
            <person name="Kawashima T."/>
            <person name="Lemaire P."/>
            <person name="Martinez D."/>
            <person name="Meinertzhagen I.A."/>
            <person name="Necula S."/>
            <person name="Nonaka M."/>
            <person name="Putnam N."/>
            <person name="Rash S."/>
            <person name="Saiga H."/>
            <person name="Satake M."/>
            <person name="Terry A."/>
            <person name="Yamada L."/>
            <person name="Wang H.G."/>
            <person name="Awazu S."/>
            <person name="Azumi K."/>
            <person name="Boore J."/>
            <person name="Branno M."/>
            <person name="Chin-Bow S."/>
            <person name="DeSantis R."/>
            <person name="Doyle S."/>
            <person name="Francino P."/>
            <person name="Keys D.N."/>
            <person name="Haga S."/>
            <person name="Hayashi H."/>
            <person name="Hino K."/>
            <person name="Imai K.S."/>
            <person name="Inaba K."/>
            <person name="Kano S."/>
            <person name="Kobayashi K."/>
            <person name="Kobayashi M."/>
            <person name="Lee B.I."/>
            <person name="Makabe K.W."/>
            <person name="Manohar C."/>
            <person name="Matassi G."/>
            <person name="Medina M."/>
            <person name="Mochizuki Y."/>
            <person name="Mount S."/>
            <person name="Morishita T."/>
            <person name="Miura S."/>
            <person name="Nakayama A."/>
            <person name="Nishizaka S."/>
            <person name="Nomoto H."/>
            <person name="Ohta F."/>
            <person name="Oishi K."/>
            <person name="Rigoutsos I."/>
            <person name="Sano M."/>
            <person name="Sasaki A."/>
            <person name="Sasakura Y."/>
            <person name="Shoguchi E."/>
            <person name="Shin-i T."/>
            <person name="Spagnuolo A."/>
            <person name="Stainier D."/>
            <person name="Suzuki M.M."/>
            <person name="Tassy O."/>
            <person name="Takatori N."/>
            <person name="Tokuoka M."/>
            <person name="Yagi K."/>
            <person name="Yoshizaki F."/>
            <person name="Wada S."/>
            <person name="Zhang C."/>
            <person name="Hyatt P.D."/>
            <person name="Larimer F."/>
            <person name="Detter C."/>
            <person name="Doggett N."/>
            <person name="Glavina T."/>
            <person name="Hawkins T."/>
            <person name="Richardson P."/>
            <person name="Lucas S."/>
            <person name="Kohara Y."/>
            <person name="Levine M."/>
            <person name="Satoh N."/>
            <person name="Rokhsar D.S."/>
        </authorList>
    </citation>
    <scope>NUCLEOTIDE SEQUENCE [LARGE SCALE GENOMIC DNA]</scope>
</reference>
<dbReference type="InParanoid" id="F7B2W0"/>
<dbReference type="HOGENOM" id="CLU_175676_0_0_1"/>